<dbReference type="EMBL" id="JAUTDP010000005">
    <property type="protein sequence ID" value="KAK3399402.1"/>
    <property type="molecule type" value="Genomic_DNA"/>
</dbReference>
<protein>
    <submittedName>
        <fullName evidence="2">Uncharacterized protein</fullName>
    </submittedName>
</protein>
<comment type="caution">
    <text evidence="2">The sequence shown here is derived from an EMBL/GenBank/DDBJ whole genome shotgun (WGS) entry which is preliminary data.</text>
</comment>
<proteinExistence type="predicted"/>
<feature type="region of interest" description="Disordered" evidence="1">
    <location>
        <begin position="1"/>
        <end position="48"/>
    </location>
</feature>
<evidence type="ECO:0000313" key="2">
    <source>
        <dbReference type="EMBL" id="KAK3399402.1"/>
    </source>
</evidence>
<accession>A0AAE0PGG4</accession>
<evidence type="ECO:0000313" key="3">
    <source>
        <dbReference type="Proteomes" id="UP001281003"/>
    </source>
</evidence>
<reference evidence="2" key="1">
    <citation type="journal article" date="2023" name="Mol. Phylogenet. Evol.">
        <title>Genome-scale phylogeny and comparative genomics of the fungal order Sordariales.</title>
        <authorList>
            <person name="Hensen N."/>
            <person name="Bonometti L."/>
            <person name="Westerberg I."/>
            <person name="Brannstrom I.O."/>
            <person name="Guillou S."/>
            <person name="Cros-Aarteil S."/>
            <person name="Calhoun S."/>
            <person name="Haridas S."/>
            <person name="Kuo A."/>
            <person name="Mondo S."/>
            <person name="Pangilinan J."/>
            <person name="Riley R."/>
            <person name="LaButti K."/>
            <person name="Andreopoulos B."/>
            <person name="Lipzen A."/>
            <person name="Chen C."/>
            <person name="Yan M."/>
            <person name="Daum C."/>
            <person name="Ng V."/>
            <person name="Clum A."/>
            <person name="Steindorff A."/>
            <person name="Ohm R.A."/>
            <person name="Martin F."/>
            <person name="Silar P."/>
            <person name="Natvig D.O."/>
            <person name="Lalanne C."/>
            <person name="Gautier V."/>
            <person name="Ament-Velasquez S.L."/>
            <person name="Kruys A."/>
            <person name="Hutchinson M.I."/>
            <person name="Powell A.J."/>
            <person name="Barry K."/>
            <person name="Miller A.N."/>
            <person name="Grigoriev I.V."/>
            <person name="Debuchy R."/>
            <person name="Gladieux P."/>
            <person name="Hiltunen Thoren M."/>
            <person name="Johannesson H."/>
        </authorList>
    </citation>
    <scope>NUCLEOTIDE SEQUENCE</scope>
    <source>
        <strain evidence="2">FGSC 1904</strain>
    </source>
</reference>
<keyword evidence="3" id="KW-1185">Reference proteome</keyword>
<sequence length="177" mass="19961">MADKTSTNMNTSSQRAAPESSGLDAEDLNTSLPAQDNAEQSQDINMQPPAYCSDPFNPIHYEHVDNPNLEDVIGDRPESFFTSPLPKEAAFLDHPAVRLILDNPFESLANPQEAIDAANALLDAHHGPCSRSINDFMLTPKEEEKLCFRCRERIRSREERWAEWVAKRRQAVIAKKE</sequence>
<feature type="compositionally biased region" description="Polar residues" evidence="1">
    <location>
        <begin position="1"/>
        <end position="15"/>
    </location>
</feature>
<dbReference type="AlphaFoldDB" id="A0AAE0PGG4"/>
<gene>
    <name evidence="2" type="ORF">B0T20DRAFT_392413</name>
</gene>
<reference evidence="2" key="2">
    <citation type="submission" date="2023-07" db="EMBL/GenBank/DDBJ databases">
        <authorList>
            <consortium name="Lawrence Berkeley National Laboratory"/>
            <person name="Haridas S."/>
            <person name="Hensen N."/>
            <person name="Bonometti L."/>
            <person name="Westerberg I."/>
            <person name="Brannstrom I.O."/>
            <person name="Guillou S."/>
            <person name="Cros-Aarteil S."/>
            <person name="Calhoun S."/>
            <person name="Kuo A."/>
            <person name="Mondo S."/>
            <person name="Pangilinan J."/>
            <person name="Riley R."/>
            <person name="LaButti K."/>
            <person name="Andreopoulos B."/>
            <person name="Lipzen A."/>
            <person name="Chen C."/>
            <person name="Yanf M."/>
            <person name="Daum C."/>
            <person name="Ng V."/>
            <person name="Clum A."/>
            <person name="Steindorff A."/>
            <person name="Ohm R."/>
            <person name="Martin F."/>
            <person name="Silar P."/>
            <person name="Natvig D."/>
            <person name="Lalanne C."/>
            <person name="Gautier V."/>
            <person name="Ament-velasquez S.L."/>
            <person name="Kruys A."/>
            <person name="Hutchinson M.I."/>
            <person name="Powell A.J."/>
            <person name="Barry K."/>
            <person name="Miller A.N."/>
            <person name="Grigoriev I.V."/>
            <person name="Debuchy R."/>
            <person name="Gladieux P."/>
            <person name="Thoren M.H."/>
            <person name="Johannesson H."/>
        </authorList>
    </citation>
    <scope>NUCLEOTIDE SEQUENCE</scope>
    <source>
        <strain evidence="2">FGSC 1904</strain>
    </source>
</reference>
<feature type="compositionally biased region" description="Polar residues" evidence="1">
    <location>
        <begin position="28"/>
        <end position="45"/>
    </location>
</feature>
<organism evidence="2 3">
    <name type="scientific">Sordaria brevicollis</name>
    <dbReference type="NCBI Taxonomy" id="83679"/>
    <lineage>
        <taxon>Eukaryota</taxon>
        <taxon>Fungi</taxon>
        <taxon>Dikarya</taxon>
        <taxon>Ascomycota</taxon>
        <taxon>Pezizomycotina</taxon>
        <taxon>Sordariomycetes</taxon>
        <taxon>Sordariomycetidae</taxon>
        <taxon>Sordariales</taxon>
        <taxon>Sordariaceae</taxon>
        <taxon>Sordaria</taxon>
    </lineage>
</organism>
<evidence type="ECO:0000256" key="1">
    <source>
        <dbReference type="SAM" id="MobiDB-lite"/>
    </source>
</evidence>
<name>A0AAE0PGG4_SORBR</name>
<dbReference type="Proteomes" id="UP001281003">
    <property type="component" value="Unassembled WGS sequence"/>
</dbReference>